<feature type="active site" description="Proton donor" evidence="7">
    <location>
        <position position="347"/>
    </location>
</feature>
<keyword evidence="5 7" id="KW-0413">Isomerase</keyword>
<comment type="pathway">
    <text evidence="1 7 8">Carbohydrate degradation; glycolysis; D-glyceraldehyde 3-phosphate and glycerone phosphate from D-glucose: step 2/4.</text>
</comment>
<protein>
    <recommendedName>
        <fullName evidence="7">Glucose-6-phosphate isomerase</fullName>
        <shortName evidence="7">GPI</shortName>
        <ecNumber evidence="7">5.3.1.9</ecNumber>
    </recommendedName>
    <alternativeName>
        <fullName evidence="7">Phosphoglucose isomerase</fullName>
        <shortName evidence="7">PGI</shortName>
    </alternativeName>
    <alternativeName>
        <fullName evidence="7">Phosphohexose isomerase</fullName>
        <shortName evidence="7">PHI</shortName>
    </alternativeName>
</protein>
<dbReference type="GO" id="GO:0006096">
    <property type="term" value="P:glycolytic process"/>
    <property type="evidence" value="ECO:0007669"/>
    <property type="project" value="UniProtKB-UniRule"/>
</dbReference>
<dbReference type="Gene3D" id="1.10.1390.10">
    <property type="match status" value="1"/>
</dbReference>
<dbReference type="GO" id="GO:0048029">
    <property type="term" value="F:monosaccharide binding"/>
    <property type="evidence" value="ECO:0007669"/>
    <property type="project" value="TreeGrafter"/>
</dbReference>
<dbReference type="UniPathway" id="UPA00138"/>
<dbReference type="InterPro" id="IPR018189">
    <property type="entry name" value="Phosphoglucose_isomerase_CS"/>
</dbReference>
<keyword evidence="7" id="KW-0963">Cytoplasm</keyword>
<reference evidence="9 10" key="1">
    <citation type="submission" date="2018-03" db="EMBL/GenBank/DDBJ databases">
        <title>Ahniella affigens gen. nov., sp. nov., a gammaproteobacterium isolated from sandy soil near a stream.</title>
        <authorList>
            <person name="Ko Y."/>
            <person name="Kim J.-H."/>
        </authorList>
    </citation>
    <scope>NUCLEOTIDE SEQUENCE [LARGE SCALE GENOMIC DNA]</scope>
    <source>
        <strain evidence="9 10">D13</strain>
    </source>
</reference>
<evidence type="ECO:0000256" key="6">
    <source>
        <dbReference type="ARBA" id="ARBA00029321"/>
    </source>
</evidence>
<evidence type="ECO:0000256" key="7">
    <source>
        <dbReference type="HAMAP-Rule" id="MF_00473"/>
    </source>
</evidence>
<dbReference type="UniPathway" id="UPA00109">
    <property type="reaction ID" value="UER00181"/>
</dbReference>
<dbReference type="CDD" id="cd05015">
    <property type="entry name" value="SIS_PGI_1"/>
    <property type="match status" value="1"/>
</dbReference>
<dbReference type="OrthoDB" id="140919at2"/>
<dbReference type="GO" id="GO:0005829">
    <property type="term" value="C:cytosol"/>
    <property type="evidence" value="ECO:0007669"/>
    <property type="project" value="TreeGrafter"/>
</dbReference>
<dbReference type="Proteomes" id="UP000241074">
    <property type="component" value="Chromosome"/>
</dbReference>
<name>A0A2P1PR89_9GAMM</name>
<dbReference type="CDD" id="cd05016">
    <property type="entry name" value="SIS_PGI_2"/>
    <property type="match status" value="1"/>
</dbReference>
<dbReference type="AlphaFoldDB" id="A0A2P1PR89"/>
<evidence type="ECO:0000256" key="1">
    <source>
        <dbReference type="ARBA" id="ARBA00004926"/>
    </source>
</evidence>
<evidence type="ECO:0000256" key="5">
    <source>
        <dbReference type="ARBA" id="ARBA00023235"/>
    </source>
</evidence>
<proteinExistence type="inferred from homology"/>
<comment type="function">
    <text evidence="7">Catalyzes the reversible isomerization of glucose-6-phosphate to fructose-6-phosphate.</text>
</comment>
<dbReference type="PRINTS" id="PR00662">
    <property type="entry name" value="G6PISOMERASE"/>
</dbReference>
<dbReference type="EMBL" id="CP027860">
    <property type="protein sequence ID" value="AVP97345.1"/>
    <property type="molecule type" value="Genomic_DNA"/>
</dbReference>
<dbReference type="HAMAP" id="MF_00473">
    <property type="entry name" value="G6P_isomerase"/>
    <property type="match status" value="1"/>
</dbReference>
<comment type="catalytic activity">
    <reaction evidence="6 7 8">
        <text>alpha-D-glucose 6-phosphate = beta-D-fructose 6-phosphate</text>
        <dbReference type="Rhea" id="RHEA:11816"/>
        <dbReference type="ChEBI" id="CHEBI:57634"/>
        <dbReference type="ChEBI" id="CHEBI:58225"/>
        <dbReference type="EC" id="5.3.1.9"/>
    </reaction>
</comment>
<dbReference type="GO" id="GO:0004347">
    <property type="term" value="F:glucose-6-phosphate isomerase activity"/>
    <property type="evidence" value="ECO:0007669"/>
    <property type="project" value="UniProtKB-UniRule"/>
</dbReference>
<evidence type="ECO:0000256" key="8">
    <source>
        <dbReference type="RuleBase" id="RU000612"/>
    </source>
</evidence>
<dbReference type="Pfam" id="PF00342">
    <property type="entry name" value="PGI"/>
    <property type="match status" value="1"/>
</dbReference>
<dbReference type="PROSITE" id="PS51463">
    <property type="entry name" value="P_GLUCOSE_ISOMERASE_3"/>
    <property type="match status" value="1"/>
</dbReference>
<dbReference type="KEGG" id="xba:C7S18_09130"/>
<gene>
    <name evidence="7" type="primary">pgi</name>
    <name evidence="9" type="ORF">C7S18_09130</name>
</gene>
<dbReference type="Gene3D" id="3.40.50.10490">
    <property type="entry name" value="Glucose-6-phosphate isomerase like protein, domain 1"/>
    <property type="match status" value="2"/>
</dbReference>
<keyword evidence="10" id="KW-1185">Reference proteome</keyword>
<dbReference type="EC" id="5.3.1.9" evidence="7"/>
<sequence>MADRQLWWEKLLSHWQRLADIRTAQLFQEHADRPGSLSAEAAGVRLDFSKHKIDQAALSELLALATDAGLCERIEALFAGELVNQSEQRPAMHMALRARIDQEALAPAFRDAATLAQATLLQCRALVEQIRGRFGADGFDVIHVGIGGSELGPKLCLEALRAPREPQTVRVHYVSNVDAHPVDHLLANLKPERTLVCLVSKSFGTQETLANGRILQAWLQQHLGVERGNQHLFAITANPRRAEAFGISADQILPMWDWVGGRYSVWSAVSLSTMLALGFERFAEFLRGAAAMDTHFRTAPLRQNVPVLMALVGIWTRNVQGLPGHCVVPYDDRLRYLPAFLQQLEMESNGKSVSPAGQALLHPTVPILWGGVGSTTQHAFFQALHQGELANVVEFVAAIKPAHAHADSHRALLANMLAQSAALMHGRITNDADPALAAQRECPGDRPSTTILLPELTPFTLGALLAAYEHKVYVQAVIWGNNAFDQWGVELGKQLADDILPVLAGQADGSHLDASTAQMIARIRETLG</sequence>
<dbReference type="InterPro" id="IPR035476">
    <property type="entry name" value="SIS_PGI_1"/>
</dbReference>
<dbReference type="PANTHER" id="PTHR11469:SF1">
    <property type="entry name" value="GLUCOSE-6-PHOSPHATE ISOMERASE"/>
    <property type="match status" value="1"/>
</dbReference>
<evidence type="ECO:0000313" key="9">
    <source>
        <dbReference type="EMBL" id="AVP97345.1"/>
    </source>
</evidence>
<comment type="similarity">
    <text evidence="2 7 8">Belongs to the GPI family.</text>
</comment>
<evidence type="ECO:0000313" key="10">
    <source>
        <dbReference type="Proteomes" id="UP000241074"/>
    </source>
</evidence>
<dbReference type="PANTHER" id="PTHR11469">
    <property type="entry name" value="GLUCOSE-6-PHOSPHATE ISOMERASE"/>
    <property type="match status" value="1"/>
</dbReference>
<dbReference type="SUPFAM" id="SSF53697">
    <property type="entry name" value="SIS domain"/>
    <property type="match status" value="1"/>
</dbReference>
<feature type="active site" evidence="7">
    <location>
        <position position="493"/>
    </location>
</feature>
<dbReference type="InterPro" id="IPR001672">
    <property type="entry name" value="G6P_Isomerase"/>
</dbReference>
<dbReference type="NCBIfam" id="NF001211">
    <property type="entry name" value="PRK00179.1"/>
    <property type="match status" value="1"/>
</dbReference>
<dbReference type="GO" id="GO:0097367">
    <property type="term" value="F:carbohydrate derivative binding"/>
    <property type="evidence" value="ECO:0007669"/>
    <property type="project" value="InterPro"/>
</dbReference>
<reference evidence="9 10" key="2">
    <citation type="submission" date="2018-03" db="EMBL/GenBank/DDBJ databases">
        <authorList>
            <person name="Keele B.F."/>
        </authorList>
    </citation>
    <scope>NUCLEOTIDE SEQUENCE [LARGE SCALE GENOMIC DNA]</scope>
    <source>
        <strain evidence="9 10">D13</strain>
    </source>
</reference>
<evidence type="ECO:0000256" key="4">
    <source>
        <dbReference type="ARBA" id="ARBA00023152"/>
    </source>
</evidence>
<accession>A0A2P1PR89</accession>
<dbReference type="InterPro" id="IPR023096">
    <property type="entry name" value="G6P_Isomerase_C"/>
</dbReference>
<dbReference type="InterPro" id="IPR035482">
    <property type="entry name" value="SIS_PGI_2"/>
</dbReference>
<dbReference type="PROSITE" id="PS00174">
    <property type="entry name" value="P_GLUCOSE_ISOMERASE_2"/>
    <property type="match status" value="1"/>
</dbReference>
<dbReference type="GO" id="GO:0051156">
    <property type="term" value="P:glucose 6-phosphate metabolic process"/>
    <property type="evidence" value="ECO:0007669"/>
    <property type="project" value="TreeGrafter"/>
</dbReference>
<organism evidence="9 10">
    <name type="scientific">Ahniella affigens</name>
    <dbReference type="NCBI Taxonomy" id="2021234"/>
    <lineage>
        <taxon>Bacteria</taxon>
        <taxon>Pseudomonadati</taxon>
        <taxon>Pseudomonadota</taxon>
        <taxon>Gammaproteobacteria</taxon>
        <taxon>Lysobacterales</taxon>
        <taxon>Rhodanobacteraceae</taxon>
        <taxon>Ahniella</taxon>
    </lineage>
</organism>
<keyword evidence="3 7" id="KW-0312">Gluconeogenesis</keyword>
<dbReference type="PROSITE" id="PS00765">
    <property type="entry name" value="P_GLUCOSE_ISOMERASE_1"/>
    <property type="match status" value="1"/>
</dbReference>
<comment type="subcellular location">
    <subcellularLocation>
        <location evidence="7">Cytoplasm</location>
    </subcellularLocation>
</comment>
<keyword evidence="4 7" id="KW-0324">Glycolysis</keyword>
<evidence type="ECO:0000256" key="3">
    <source>
        <dbReference type="ARBA" id="ARBA00022432"/>
    </source>
</evidence>
<comment type="pathway">
    <text evidence="7">Carbohydrate biosynthesis; gluconeogenesis.</text>
</comment>
<dbReference type="InterPro" id="IPR046348">
    <property type="entry name" value="SIS_dom_sf"/>
</dbReference>
<dbReference type="GO" id="GO:0006094">
    <property type="term" value="P:gluconeogenesis"/>
    <property type="evidence" value="ECO:0007669"/>
    <property type="project" value="UniProtKB-UniRule"/>
</dbReference>
<evidence type="ECO:0000256" key="2">
    <source>
        <dbReference type="ARBA" id="ARBA00006604"/>
    </source>
</evidence>
<feature type="active site" evidence="7">
    <location>
        <position position="378"/>
    </location>
</feature>
<dbReference type="RefSeq" id="WP_106891269.1">
    <property type="nucleotide sequence ID" value="NZ_CP027860.1"/>
</dbReference>